<evidence type="ECO:0000256" key="1">
    <source>
        <dbReference type="SAM" id="MobiDB-lite"/>
    </source>
</evidence>
<evidence type="ECO:0000313" key="3">
    <source>
        <dbReference type="Proteomes" id="UP000612233"/>
    </source>
</evidence>
<feature type="compositionally biased region" description="Basic residues" evidence="1">
    <location>
        <begin position="1"/>
        <end position="12"/>
    </location>
</feature>
<sequence>MGRRRNSTRWPKKVGTWLGQATEQRRQLLPRVGREPGPRVSLSSLQRLAYG</sequence>
<evidence type="ECO:0000313" key="2">
    <source>
        <dbReference type="EMBL" id="MBD2770320.1"/>
    </source>
</evidence>
<gene>
    <name evidence="2" type="ORF">IC235_20730</name>
</gene>
<organism evidence="2 3">
    <name type="scientific">Hymenobacter montanus</name>
    <dbReference type="NCBI Taxonomy" id="2771359"/>
    <lineage>
        <taxon>Bacteria</taxon>
        <taxon>Pseudomonadati</taxon>
        <taxon>Bacteroidota</taxon>
        <taxon>Cytophagia</taxon>
        <taxon>Cytophagales</taxon>
        <taxon>Hymenobacteraceae</taxon>
        <taxon>Hymenobacter</taxon>
    </lineage>
</organism>
<dbReference type="RefSeq" id="WP_191007130.1">
    <property type="nucleotide sequence ID" value="NZ_JACXAD010000034.1"/>
</dbReference>
<dbReference type="EMBL" id="JACXAD010000034">
    <property type="protein sequence ID" value="MBD2770320.1"/>
    <property type="molecule type" value="Genomic_DNA"/>
</dbReference>
<name>A0A927GLA5_9BACT</name>
<accession>A0A927GLA5</accession>
<dbReference type="AlphaFoldDB" id="A0A927GLA5"/>
<dbReference type="Proteomes" id="UP000612233">
    <property type="component" value="Unassembled WGS sequence"/>
</dbReference>
<keyword evidence="3" id="KW-1185">Reference proteome</keyword>
<reference evidence="2" key="1">
    <citation type="submission" date="2020-09" db="EMBL/GenBank/DDBJ databases">
        <authorList>
            <person name="Kim M.K."/>
        </authorList>
    </citation>
    <scope>NUCLEOTIDE SEQUENCE</scope>
    <source>
        <strain evidence="2">BT664</strain>
    </source>
</reference>
<feature type="region of interest" description="Disordered" evidence="1">
    <location>
        <begin position="1"/>
        <end position="51"/>
    </location>
</feature>
<feature type="compositionally biased region" description="Polar residues" evidence="1">
    <location>
        <begin position="41"/>
        <end position="51"/>
    </location>
</feature>
<protein>
    <submittedName>
        <fullName evidence="2">Uncharacterized protein</fullName>
    </submittedName>
</protein>
<proteinExistence type="predicted"/>
<comment type="caution">
    <text evidence="2">The sequence shown here is derived from an EMBL/GenBank/DDBJ whole genome shotgun (WGS) entry which is preliminary data.</text>
</comment>